<name>A0ABZ0RYN8_9BACI</name>
<accession>A0ABZ0RYN8</accession>
<sequence>MYNFRLDTSNRQMEQDQYIQRQREIKKAWYTLTEFFLKKGHKISLKYWEADNSHSDKGYSSHGVNFFLQSYEALSMDSHGLMILTTSITPSIQRKVLENTADMPEKITPFFHINIVDHFGNDMYSSQDFGDNLLLLLTEHDLKLLDKKIPLSMLEKPIQSE</sequence>
<dbReference type="EMBL" id="CP137624">
    <property type="protein sequence ID" value="WPK13348.1"/>
    <property type="molecule type" value="Genomic_DNA"/>
</dbReference>
<organism evidence="1 2">
    <name type="scientific">Lysinibacillus louembei</name>
    <dbReference type="NCBI Taxonomy" id="1470088"/>
    <lineage>
        <taxon>Bacteria</taxon>
        <taxon>Bacillati</taxon>
        <taxon>Bacillota</taxon>
        <taxon>Bacilli</taxon>
        <taxon>Bacillales</taxon>
        <taxon>Bacillaceae</taxon>
        <taxon>Lysinibacillus</taxon>
    </lineage>
</organism>
<gene>
    <name evidence="1" type="ORF">R6U77_06640</name>
</gene>
<dbReference type="Proteomes" id="UP001322664">
    <property type="component" value="Chromosome"/>
</dbReference>
<evidence type="ECO:0000313" key="1">
    <source>
        <dbReference type="EMBL" id="WPK13348.1"/>
    </source>
</evidence>
<protein>
    <submittedName>
        <fullName evidence="1">Uncharacterized protein</fullName>
    </submittedName>
</protein>
<keyword evidence="2" id="KW-1185">Reference proteome</keyword>
<evidence type="ECO:0000313" key="2">
    <source>
        <dbReference type="Proteomes" id="UP001322664"/>
    </source>
</evidence>
<reference evidence="1 2" key="1">
    <citation type="submission" date="2023-09" db="EMBL/GenBank/DDBJ databases">
        <authorList>
            <person name="Page C.A."/>
            <person name="Perez-Diaz I.M."/>
        </authorList>
    </citation>
    <scope>NUCLEOTIDE SEQUENCE [LARGE SCALE GENOMIC DNA]</scope>
    <source>
        <strain evidence="1 2">Ll15</strain>
    </source>
</reference>
<proteinExistence type="predicted"/>
<dbReference type="RefSeq" id="WP_319837880.1">
    <property type="nucleotide sequence ID" value="NZ_CP137624.1"/>
</dbReference>